<reference evidence="5 6" key="1">
    <citation type="journal article" date="2020" name="Cell Host Microbe">
        <title>Functional and Genomic Variation between Human-Derived Isolates of Lachnospiraceae Reveals Inter- and Intra-Species Diversity.</title>
        <authorList>
            <person name="Sorbara M.T."/>
            <person name="Littmann E.R."/>
            <person name="Fontana E."/>
            <person name="Moody T.U."/>
            <person name="Kohout C.E."/>
            <person name="Gjonbalaj M."/>
            <person name="Eaton V."/>
            <person name="Seok R."/>
            <person name="Leiner I.M."/>
            <person name="Pamer E.G."/>
        </authorList>
    </citation>
    <scope>NUCLEOTIDE SEQUENCE [LARGE SCALE GENOMIC DNA]</scope>
    <source>
        <strain evidence="5 6">MSK.1.17</strain>
    </source>
</reference>
<dbReference type="InterPro" id="IPR001647">
    <property type="entry name" value="HTH_TetR"/>
</dbReference>
<feature type="DNA-binding region" description="H-T-H motif" evidence="2">
    <location>
        <begin position="34"/>
        <end position="53"/>
    </location>
</feature>
<evidence type="ECO:0000259" key="3">
    <source>
        <dbReference type="PROSITE" id="PS50977"/>
    </source>
</evidence>
<dbReference type="RefSeq" id="WP_165641779.1">
    <property type="nucleotide sequence ID" value="NZ_CAXTHN010000001.1"/>
</dbReference>
<dbReference type="PROSITE" id="PS50977">
    <property type="entry name" value="HTH_TETR_2"/>
    <property type="match status" value="1"/>
</dbReference>
<dbReference type="AlphaFoldDB" id="A0AAW5BVE4"/>
<dbReference type="PANTHER" id="PTHR43479:SF11">
    <property type="entry name" value="ACREF_ENVCD OPERON REPRESSOR-RELATED"/>
    <property type="match status" value="1"/>
</dbReference>
<evidence type="ECO:0000313" key="6">
    <source>
        <dbReference type="Proteomes" id="UP000669239"/>
    </source>
</evidence>
<feature type="domain" description="HTH tetR-type" evidence="3">
    <location>
        <begin position="11"/>
        <end position="71"/>
    </location>
</feature>
<evidence type="ECO:0000313" key="5">
    <source>
        <dbReference type="EMBL" id="NSJ48347.1"/>
    </source>
</evidence>
<dbReference type="Pfam" id="PF17924">
    <property type="entry name" value="TetR_C_19"/>
    <property type="match status" value="1"/>
</dbReference>
<dbReference type="InterPro" id="IPR050624">
    <property type="entry name" value="HTH-type_Tx_Regulator"/>
</dbReference>
<dbReference type="Proteomes" id="UP001299608">
    <property type="component" value="Unassembled WGS sequence"/>
</dbReference>
<dbReference type="Proteomes" id="UP000669239">
    <property type="component" value="Unassembled WGS sequence"/>
</dbReference>
<comment type="caution">
    <text evidence="4">The sequence shown here is derived from an EMBL/GenBank/DDBJ whole genome shotgun (WGS) entry which is preliminary data.</text>
</comment>
<dbReference type="SUPFAM" id="SSF46689">
    <property type="entry name" value="Homeodomain-like"/>
    <property type="match status" value="1"/>
</dbReference>
<accession>A0AAW5BVE4</accession>
<dbReference type="PANTHER" id="PTHR43479">
    <property type="entry name" value="ACREF/ENVCD OPERON REPRESSOR-RELATED"/>
    <property type="match status" value="1"/>
</dbReference>
<evidence type="ECO:0000313" key="7">
    <source>
        <dbReference type="Proteomes" id="UP001299608"/>
    </source>
</evidence>
<dbReference type="Gene3D" id="1.10.357.10">
    <property type="entry name" value="Tetracycline Repressor, domain 2"/>
    <property type="match status" value="1"/>
</dbReference>
<name>A0AAW5BVE4_9FIRM</name>
<keyword evidence="6" id="KW-1185">Reference proteome</keyword>
<organism evidence="4 7">
    <name type="scientific">Enterocloster aldenensis</name>
    <dbReference type="NCBI Taxonomy" id="358742"/>
    <lineage>
        <taxon>Bacteria</taxon>
        <taxon>Bacillati</taxon>
        <taxon>Bacillota</taxon>
        <taxon>Clostridia</taxon>
        <taxon>Lachnospirales</taxon>
        <taxon>Lachnospiraceae</taxon>
        <taxon>Enterocloster</taxon>
    </lineage>
</organism>
<proteinExistence type="predicted"/>
<sequence>MPTQRFLKLKEEKKQVILDAAVHEFSRVPYSSASINQIIKEADISRGSFYTYFEDKDDLMRYILRGFRDNCQKKIFKFLREEQGNPFEAAMGLLGIVMEQGEGGLGYRMYRNMLSDMSLMDQTHLFGIKGFLFQDSTYMEFVDKVHDGIDRERYLIERETLAYLVDMLMLIVIRTITMYYKNVAGKDQLLDVARREMQILENGISPGTFQNHMKGHTEKRGESI</sequence>
<protein>
    <submittedName>
        <fullName evidence="4">TetR/AcrR family transcriptional regulator</fullName>
    </submittedName>
</protein>
<dbReference type="InterPro" id="IPR009057">
    <property type="entry name" value="Homeodomain-like_sf"/>
</dbReference>
<dbReference type="GO" id="GO:0003677">
    <property type="term" value="F:DNA binding"/>
    <property type="evidence" value="ECO:0007669"/>
    <property type="project" value="UniProtKB-UniRule"/>
</dbReference>
<evidence type="ECO:0000313" key="4">
    <source>
        <dbReference type="EMBL" id="MCG4743999.1"/>
    </source>
</evidence>
<reference evidence="4" key="3">
    <citation type="submission" date="2022-01" db="EMBL/GenBank/DDBJ databases">
        <title>Collection of gut derived symbiotic bacterial strains cultured from healthy donors.</title>
        <authorList>
            <person name="Lin H."/>
            <person name="Kohout C."/>
            <person name="Waligurski E."/>
            <person name="Pamer E.G."/>
        </authorList>
    </citation>
    <scope>NUCLEOTIDE SEQUENCE</scope>
    <source>
        <strain evidence="4">DFI.6.55</strain>
    </source>
</reference>
<reference evidence="5" key="2">
    <citation type="submission" date="2020-02" db="EMBL/GenBank/DDBJ databases">
        <authorList>
            <person name="Littmann E."/>
            <person name="Sorbara M."/>
        </authorList>
    </citation>
    <scope>NUCLEOTIDE SEQUENCE</scope>
    <source>
        <strain evidence="5">MSK.1.17</strain>
    </source>
</reference>
<gene>
    <name evidence="5" type="ORF">G5B36_06500</name>
    <name evidence="4" type="ORF">L0N08_01070</name>
</gene>
<keyword evidence="1 2" id="KW-0238">DNA-binding</keyword>
<evidence type="ECO:0000256" key="1">
    <source>
        <dbReference type="ARBA" id="ARBA00023125"/>
    </source>
</evidence>
<dbReference type="EMBL" id="JAAITT010000007">
    <property type="protein sequence ID" value="NSJ48347.1"/>
    <property type="molecule type" value="Genomic_DNA"/>
</dbReference>
<evidence type="ECO:0000256" key="2">
    <source>
        <dbReference type="PROSITE-ProRule" id="PRU00335"/>
    </source>
</evidence>
<dbReference type="EMBL" id="JAKNGE010000001">
    <property type="protein sequence ID" value="MCG4743999.1"/>
    <property type="molecule type" value="Genomic_DNA"/>
</dbReference>
<dbReference type="Pfam" id="PF00440">
    <property type="entry name" value="TetR_N"/>
    <property type="match status" value="1"/>
</dbReference>
<dbReference type="PRINTS" id="PR00455">
    <property type="entry name" value="HTHTETR"/>
</dbReference>